<proteinExistence type="predicted"/>
<evidence type="ECO:0000256" key="1">
    <source>
        <dbReference type="SAM" id="SignalP"/>
    </source>
</evidence>
<sequence length="181" mass="19648">MYRWQILALLLLSIGGVISMTLGSVFQVFSVPLETVDLGGYCDRLESQLEATDSSIILLQIGRPSKAYEVVPGGRNVTKASSCEFLNHSDETVANSKAKDLIVQEIQDSVLAVKRHLIVEYITLLTADGEYVLTLERTGDFEEPIGLEPKFGGLSAKEKLLLSLVGGGSGGRIKSYEPKKS</sequence>
<feature type="chain" id="PRO_5008135147" evidence="1">
    <location>
        <begin position="20"/>
        <end position="181"/>
    </location>
</feature>
<accession>A0A182RXS3</accession>
<dbReference type="VEuPathDB" id="VectorBase:AFUN011091"/>
<reference evidence="2" key="1">
    <citation type="submission" date="2020-05" db="UniProtKB">
        <authorList>
            <consortium name="EnsemblMetazoa"/>
        </authorList>
    </citation>
    <scope>IDENTIFICATION</scope>
    <source>
        <strain evidence="2">FUMOZ</strain>
    </source>
</reference>
<dbReference type="AlphaFoldDB" id="A0A182RXS3"/>
<protein>
    <submittedName>
        <fullName evidence="2">Uncharacterized protein</fullName>
    </submittedName>
</protein>
<dbReference type="VEuPathDB" id="VectorBase:AFUN2_012447"/>
<name>A0A182RXS3_ANOFN</name>
<dbReference type="EnsemblMetazoa" id="AFUN011091-RA">
    <property type="protein sequence ID" value="AFUN011091-PA"/>
    <property type="gene ID" value="AFUN011091"/>
</dbReference>
<keyword evidence="1" id="KW-0732">Signal</keyword>
<feature type="signal peptide" evidence="1">
    <location>
        <begin position="1"/>
        <end position="19"/>
    </location>
</feature>
<organism evidence="2">
    <name type="scientific">Anopheles funestus</name>
    <name type="common">African malaria mosquito</name>
    <dbReference type="NCBI Taxonomy" id="62324"/>
    <lineage>
        <taxon>Eukaryota</taxon>
        <taxon>Metazoa</taxon>
        <taxon>Ecdysozoa</taxon>
        <taxon>Arthropoda</taxon>
        <taxon>Hexapoda</taxon>
        <taxon>Insecta</taxon>
        <taxon>Pterygota</taxon>
        <taxon>Neoptera</taxon>
        <taxon>Endopterygota</taxon>
        <taxon>Diptera</taxon>
        <taxon>Nematocera</taxon>
        <taxon>Culicoidea</taxon>
        <taxon>Culicidae</taxon>
        <taxon>Anophelinae</taxon>
        <taxon>Anopheles</taxon>
    </lineage>
</organism>
<evidence type="ECO:0000313" key="2">
    <source>
        <dbReference type="EnsemblMetazoa" id="AFUN011091-PA"/>
    </source>
</evidence>